<gene>
    <name evidence="6" type="primary">allS_3</name>
    <name evidence="6" type="ORF">BN1804_03455</name>
</gene>
<dbReference type="SUPFAM" id="SSF46785">
    <property type="entry name" value="Winged helix' DNA-binding domain"/>
    <property type="match status" value="1"/>
</dbReference>
<organism evidence="6 7">
    <name type="scientific">Proteus penneri</name>
    <dbReference type="NCBI Taxonomy" id="102862"/>
    <lineage>
        <taxon>Bacteria</taxon>
        <taxon>Pseudomonadati</taxon>
        <taxon>Pseudomonadota</taxon>
        <taxon>Gammaproteobacteria</taxon>
        <taxon>Enterobacterales</taxon>
        <taxon>Morganellaceae</taxon>
        <taxon>Proteus</taxon>
    </lineage>
</organism>
<dbReference type="EMBL" id="CVRY01000008">
    <property type="protein sequence ID" value="CRL65333.1"/>
    <property type="molecule type" value="Genomic_DNA"/>
</dbReference>
<dbReference type="GO" id="GO:0003677">
    <property type="term" value="F:DNA binding"/>
    <property type="evidence" value="ECO:0007669"/>
    <property type="project" value="UniProtKB-KW"/>
</dbReference>
<dbReference type="HOGENOM" id="CLU_039613_35_1_6"/>
<evidence type="ECO:0000256" key="2">
    <source>
        <dbReference type="ARBA" id="ARBA00023015"/>
    </source>
</evidence>
<dbReference type="PATRIC" id="fig|585.9.peg.1486"/>
<dbReference type="PANTHER" id="PTHR30579:SF0">
    <property type="entry name" value="HTH-TYPE TRANSCRIPTIONAL ACTIVATOR ALLS"/>
    <property type="match status" value="1"/>
</dbReference>
<dbReference type="InterPro" id="IPR005119">
    <property type="entry name" value="LysR_subst-bd"/>
</dbReference>
<dbReference type="Proteomes" id="UP000183920">
    <property type="component" value="Unassembled WGS sequence"/>
</dbReference>
<dbReference type="InterPro" id="IPR050176">
    <property type="entry name" value="LTTR"/>
</dbReference>
<dbReference type="InterPro" id="IPR036390">
    <property type="entry name" value="WH_DNA-bd_sf"/>
</dbReference>
<accession>A0A094T7P2</accession>
<evidence type="ECO:0000256" key="4">
    <source>
        <dbReference type="ARBA" id="ARBA00023163"/>
    </source>
</evidence>
<dbReference type="FunFam" id="1.10.10.10:FF:000001">
    <property type="entry name" value="LysR family transcriptional regulator"/>
    <property type="match status" value="1"/>
</dbReference>
<dbReference type="PROSITE" id="PS50931">
    <property type="entry name" value="HTH_LYSR"/>
    <property type="match status" value="1"/>
</dbReference>
<dbReference type="RefSeq" id="WP_036934748.1">
    <property type="nucleotide sequence ID" value="NZ_CVRY01000008.1"/>
</dbReference>
<evidence type="ECO:0000313" key="6">
    <source>
        <dbReference type="EMBL" id="CRL65333.1"/>
    </source>
</evidence>
<dbReference type="PRINTS" id="PR00039">
    <property type="entry name" value="HTHLYSR"/>
</dbReference>
<evidence type="ECO:0000313" key="7">
    <source>
        <dbReference type="Proteomes" id="UP000183920"/>
    </source>
</evidence>
<keyword evidence="4" id="KW-0804">Transcription</keyword>
<keyword evidence="3" id="KW-0238">DNA-binding</keyword>
<proteinExistence type="inferred from homology"/>
<protein>
    <submittedName>
        <fullName evidence="6">HTH-type transcriptional activator AllS</fullName>
    </submittedName>
</protein>
<evidence type="ECO:0000256" key="3">
    <source>
        <dbReference type="ARBA" id="ARBA00023125"/>
    </source>
</evidence>
<evidence type="ECO:0000259" key="5">
    <source>
        <dbReference type="PROSITE" id="PS50931"/>
    </source>
</evidence>
<dbReference type="PANTHER" id="PTHR30579">
    <property type="entry name" value="TRANSCRIPTIONAL REGULATOR"/>
    <property type="match status" value="1"/>
</dbReference>
<dbReference type="AlphaFoldDB" id="A0A094T7P2"/>
<dbReference type="NCBIfam" id="NF007501">
    <property type="entry name" value="PRK10094.1"/>
    <property type="match status" value="1"/>
</dbReference>
<dbReference type="InterPro" id="IPR036388">
    <property type="entry name" value="WH-like_DNA-bd_sf"/>
</dbReference>
<sequence>MLDQEMIRTFIQVADCQSFTKAADVLHKTSAAISYRIKTLEENIGTQLFNRTTRTVTLTPAGEYLLEKCRQWIVWLESMPVELQQMNAGVEHQVNIVINNLLYDRTAVASMLACLHQRFPSTQFHITRQVYMGVWDALINEDYHFAIGVTGNESLKNNINICAMGEIQWQFVVAPNHPLANISGVLSDDQMRMYSAVNVEDTSRHLSKRTAWRLSGQHEIRVPDLHTKLACHLKGVGIGFLPLSLCKPLIDSGQLIAKEVKNRRHNSPLSLAWCEDKKGAVVSYLVELFKQNHPSVQSFYDPLN</sequence>
<feature type="domain" description="HTH lysR-type" evidence="5">
    <location>
        <begin position="2"/>
        <end position="59"/>
    </location>
</feature>
<dbReference type="Gene3D" id="3.40.190.290">
    <property type="match status" value="1"/>
</dbReference>
<dbReference type="Gene3D" id="1.10.10.10">
    <property type="entry name" value="Winged helix-like DNA-binding domain superfamily/Winged helix DNA-binding domain"/>
    <property type="match status" value="1"/>
</dbReference>
<dbReference type="Pfam" id="PF00126">
    <property type="entry name" value="HTH_1"/>
    <property type="match status" value="1"/>
</dbReference>
<dbReference type="GO" id="GO:0003700">
    <property type="term" value="F:DNA-binding transcription factor activity"/>
    <property type="evidence" value="ECO:0007669"/>
    <property type="project" value="InterPro"/>
</dbReference>
<dbReference type="InterPro" id="IPR000847">
    <property type="entry name" value="LysR_HTH_N"/>
</dbReference>
<keyword evidence="2" id="KW-0805">Transcription regulation</keyword>
<dbReference type="GeneID" id="83611686"/>
<reference evidence="7" key="1">
    <citation type="submission" date="2015-06" db="EMBL/GenBank/DDBJ databases">
        <authorList>
            <person name="Urmite Genomes"/>
        </authorList>
    </citation>
    <scope>NUCLEOTIDE SEQUENCE [LARGE SCALE GENOMIC DNA]</scope>
    <source>
        <strain evidence="7">CSUR P1867</strain>
    </source>
</reference>
<comment type="similarity">
    <text evidence="1">Belongs to the LysR transcriptional regulatory family.</text>
</comment>
<evidence type="ECO:0000256" key="1">
    <source>
        <dbReference type="ARBA" id="ARBA00009437"/>
    </source>
</evidence>
<name>A0A094T7P2_9GAMM</name>
<dbReference type="Pfam" id="PF03466">
    <property type="entry name" value="LysR_substrate"/>
    <property type="match status" value="1"/>
</dbReference>
<dbReference type="SUPFAM" id="SSF53850">
    <property type="entry name" value="Periplasmic binding protein-like II"/>
    <property type="match status" value="1"/>
</dbReference>